<keyword evidence="4 5" id="KW-0472">Membrane</keyword>
<evidence type="ECO:0000256" key="5">
    <source>
        <dbReference type="SAM" id="Phobius"/>
    </source>
</evidence>
<dbReference type="PANTHER" id="PTHR47547:SF1">
    <property type="entry name" value="ASPARTATE-PROTON SYMPORTER"/>
    <property type="match status" value="1"/>
</dbReference>
<reference evidence="6" key="1">
    <citation type="journal article" date="2022" name="Arch. Microbiol.">
        <title>Microbulbifer okhotskensis sp. nov., isolated from a deep bottom sediment of the Okhotsk Sea.</title>
        <authorList>
            <person name="Romanenko L."/>
            <person name="Kurilenko V."/>
            <person name="Otstavnykh N."/>
            <person name="Velansky P."/>
            <person name="Isaeva M."/>
            <person name="Mikhailov V."/>
        </authorList>
    </citation>
    <scope>NUCLEOTIDE SEQUENCE</scope>
    <source>
        <strain evidence="6">OS29</strain>
    </source>
</reference>
<dbReference type="InterPro" id="IPR052962">
    <property type="entry name" value="AA_Transporter_AGT"/>
</dbReference>
<evidence type="ECO:0000256" key="4">
    <source>
        <dbReference type="ARBA" id="ARBA00023136"/>
    </source>
</evidence>
<organism evidence="6 7">
    <name type="scientific">Microbulbifer okhotskensis</name>
    <dbReference type="NCBI Taxonomy" id="2926617"/>
    <lineage>
        <taxon>Bacteria</taxon>
        <taxon>Pseudomonadati</taxon>
        <taxon>Pseudomonadota</taxon>
        <taxon>Gammaproteobacteria</taxon>
        <taxon>Cellvibrionales</taxon>
        <taxon>Microbulbiferaceae</taxon>
        <taxon>Microbulbifer</taxon>
    </lineage>
</organism>
<dbReference type="RefSeq" id="WP_252472280.1">
    <property type="nucleotide sequence ID" value="NZ_JALBWM010000149.1"/>
</dbReference>
<dbReference type="EMBL" id="JALBWM010000149">
    <property type="protein sequence ID" value="MCO1336552.1"/>
    <property type="molecule type" value="Genomic_DNA"/>
</dbReference>
<feature type="transmembrane region" description="Helical" evidence="5">
    <location>
        <begin position="239"/>
        <end position="263"/>
    </location>
</feature>
<feature type="transmembrane region" description="Helical" evidence="5">
    <location>
        <begin position="43"/>
        <end position="66"/>
    </location>
</feature>
<feature type="transmembrane region" description="Helical" evidence="5">
    <location>
        <begin position="12"/>
        <end position="31"/>
    </location>
</feature>
<evidence type="ECO:0000256" key="2">
    <source>
        <dbReference type="ARBA" id="ARBA00022692"/>
    </source>
</evidence>
<feature type="transmembrane region" description="Helical" evidence="5">
    <location>
        <begin position="135"/>
        <end position="156"/>
    </location>
</feature>
<dbReference type="Gene3D" id="1.20.1740.10">
    <property type="entry name" value="Amino acid/polyamine transporter I"/>
    <property type="match status" value="1"/>
</dbReference>
<feature type="transmembrane region" description="Helical" evidence="5">
    <location>
        <begin position="418"/>
        <end position="435"/>
    </location>
</feature>
<proteinExistence type="predicted"/>
<dbReference type="PANTHER" id="PTHR47547">
    <property type="match status" value="1"/>
</dbReference>
<feature type="transmembrane region" description="Helical" evidence="5">
    <location>
        <begin position="163"/>
        <end position="184"/>
    </location>
</feature>
<dbReference type="Pfam" id="PF13520">
    <property type="entry name" value="AA_permease_2"/>
    <property type="match status" value="1"/>
</dbReference>
<evidence type="ECO:0000256" key="1">
    <source>
        <dbReference type="ARBA" id="ARBA00004141"/>
    </source>
</evidence>
<dbReference type="Proteomes" id="UP001139028">
    <property type="component" value="Unassembled WGS sequence"/>
</dbReference>
<accession>A0A9X2J6E7</accession>
<keyword evidence="2 5" id="KW-0812">Transmembrane</keyword>
<gene>
    <name evidence="6" type="ORF">MO867_19660</name>
</gene>
<feature type="transmembrane region" description="Helical" evidence="5">
    <location>
        <begin position="455"/>
        <end position="479"/>
    </location>
</feature>
<dbReference type="GO" id="GO:0016020">
    <property type="term" value="C:membrane"/>
    <property type="evidence" value="ECO:0007669"/>
    <property type="project" value="UniProtKB-SubCell"/>
</dbReference>
<keyword evidence="7" id="KW-1185">Reference proteome</keyword>
<dbReference type="PIRSF" id="PIRSF006060">
    <property type="entry name" value="AA_transporter"/>
    <property type="match status" value="1"/>
</dbReference>
<feature type="transmembrane region" description="Helical" evidence="5">
    <location>
        <begin position="396"/>
        <end position="413"/>
    </location>
</feature>
<dbReference type="InterPro" id="IPR002293">
    <property type="entry name" value="AA/rel_permease1"/>
</dbReference>
<dbReference type="GO" id="GO:0022857">
    <property type="term" value="F:transmembrane transporter activity"/>
    <property type="evidence" value="ECO:0007669"/>
    <property type="project" value="InterPro"/>
</dbReference>
<protein>
    <submittedName>
        <fullName evidence="6">APC family permease</fullName>
    </submittedName>
</protein>
<comment type="caution">
    <text evidence="6">The sequence shown here is derived from an EMBL/GenBank/DDBJ whole genome shotgun (WGS) entry which is preliminary data.</text>
</comment>
<evidence type="ECO:0000313" key="7">
    <source>
        <dbReference type="Proteomes" id="UP001139028"/>
    </source>
</evidence>
<feature type="transmembrane region" description="Helical" evidence="5">
    <location>
        <begin position="86"/>
        <end position="104"/>
    </location>
</feature>
<comment type="subcellular location">
    <subcellularLocation>
        <location evidence="1">Membrane</location>
        <topology evidence="1">Multi-pass membrane protein</topology>
    </subcellularLocation>
</comment>
<keyword evidence="3 5" id="KW-1133">Transmembrane helix</keyword>
<evidence type="ECO:0000256" key="3">
    <source>
        <dbReference type="ARBA" id="ARBA00022989"/>
    </source>
</evidence>
<dbReference type="AlphaFoldDB" id="A0A9X2J6E7"/>
<sequence>MDHATGGKTNVSLISATLLSATCMIGSGWLFSAQLTAQYAGNWAFLAWLLAASLVWIVGLCLARVVAIYPVRGALVQASALSHNRIFGMPFAFANWFGTLMVVATEAQATTQYLSSAIDSAFLIENHVLTPWGKALALGILAVYLLINFYGISLLAKVNNIITVLKIFTPLFALTVLLIVVFSSDTTSSNFSLVSNQEFGFGNAFSAIIGAGLIYSFNGFQISVAFASEIKNPERNIPLAITLSIAIITLVYLALQYAFMASVPNDLLVANGGWQGLDFDSPLLDLATLLGLHFLAMVLLADSVTSPSAAGYTYLGASSRVLFAMASVGQMPRWLAVLDPVHNISRRSMLTNWLLAAIVLVNAESWAELMVIVTGYHVIGYMAAPISMGALEPQTRWFGGGVFALLGLILLTIPPSSLFLVSISLTVLICLYGFLQIADTGAPKLVAFALPFLAYLWFLYFVQIIWVVVIVSVVFYLLVSTQLYVKFCKTYRKYIGEY</sequence>
<feature type="transmembrane region" description="Helical" evidence="5">
    <location>
        <begin position="353"/>
        <end position="376"/>
    </location>
</feature>
<evidence type="ECO:0000313" key="6">
    <source>
        <dbReference type="EMBL" id="MCO1336552.1"/>
    </source>
</evidence>
<name>A0A9X2J6E7_9GAMM</name>
<feature type="transmembrane region" description="Helical" evidence="5">
    <location>
        <begin position="204"/>
        <end position="227"/>
    </location>
</feature>